<sequence length="171" mass="18735">MSSMETIHENTSQGQVQLYHAGDSDVSDSSHQSYQTVDGFPGTRQSSINTEPLTLDEEEMVKAKDEAEFVLDKVGPDEAEDIFTKDLRLENGVPVTEEEMVKKLISHSGGNRLVKSGHSIPDEEVAKKEGEHLDNILQKAAEIVVANEKLTQASKPSRASEEQQSEGEGLV</sequence>
<accession>A0ABD1XG72</accession>
<comment type="caution">
    <text evidence="2">The sequence shown here is derived from an EMBL/GenBank/DDBJ whole genome shotgun (WGS) entry which is preliminary data.</text>
</comment>
<feature type="region of interest" description="Disordered" evidence="1">
    <location>
        <begin position="149"/>
        <end position="171"/>
    </location>
</feature>
<feature type="region of interest" description="Disordered" evidence="1">
    <location>
        <begin position="1"/>
        <end position="56"/>
    </location>
</feature>
<dbReference type="Proteomes" id="UP001605036">
    <property type="component" value="Unassembled WGS sequence"/>
</dbReference>
<feature type="compositionally biased region" description="Polar residues" evidence="1">
    <location>
        <begin position="43"/>
        <end position="52"/>
    </location>
</feature>
<evidence type="ECO:0000313" key="3">
    <source>
        <dbReference type="Proteomes" id="UP001605036"/>
    </source>
</evidence>
<evidence type="ECO:0000256" key="1">
    <source>
        <dbReference type="SAM" id="MobiDB-lite"/>
    </source>
</evidence>
<feature type="compositionally biased region" description="Polar residues" evidence="1">
    <location>
        <begin position="1"/>
        <end position="16"/>
    </location>
</feature>
<reference evidence="2 3" key="1">
    <citation type="submission" date="2024-09" db="EMBL/GenBank/DDBJ databases">
        <title>Chromosome-scale assembly of Riccia fluitans.</title>
        <authorList>
            <person name="Paukszto L."/>
            <person name="Sawicki J."/>
            <person name="Karawczyk K."/>
            <person name="Piernik-Szablinska J."/>
            <person name="Szczecinska M."/>
            <person name="Mazdziarz M."/>
        </authorList>
    </citation>
    <scope>NUCLEOTIDE SEQUENCE [LARGE SCALE GENOMIC DNA]</scope>
    <source>
        <strain evidence="2">Rf_01</strain>
        <tissue evidence="2">Aerial parts of the thallus</tissue>
    </source>
</reference>
<name>A0ABD1XG72_9MARC</name>
<dbReference type="EMBL" id="JBHFFA010000008">
    <property type="protein sequence ID" value="KAL2607765.1"/>
    <property type="molecule type" value="Genomic_DNA"/>
</dbReference>
<organism evidence="2 3">
    <name type="scientific">Riccia fluitans</name>
    <dbReference type="NCBI Taxonomy" id="41844"/>
    <lineage>
        <taxon>Eukaryota</taxon>
        <taxon>Viridiplantae</taxon>
        <taxon>Streptophyta</taxon>
        <taxon>Embryophyta</taxon>
        <taxon>Marchantiophyta</taxon>
        <taxon>Marchantiopsida</taxon>
        <taxon>Marchantiidae</taxon>
        <taxon>Marchantiales</taxon>
        <taxon>Ricciaceae</taxon>
        <taxon>Riccia</taxon>
    </lineage>
</organism>
<dbReference type="AlphaFoldDB" id="A0ABD1XG72"/>
<proteinExistence type="predicted"/>
<keyword evidence="3" id="KW-1185">Reference proteome</keyword>
<gene>
    <name evidence="2" type="ORF">R1flu_026338</name>
</gene>
<protein>
    <submittedName>
        <fullName evidence="2">Uncharacterized protein</fullName>
    </submittedName>
</protein>
<feature type="compositionally biased region" description="Polar residues" evidence="1">
    <location>
        <begin position="27"/>
        <end position="36"/>
    </location>
</feature>
<evidence type="ECO:0000313" key="2">
    <source>
        <dbReference type="EMBL" id="KAL2607765.1"/>
    </source>
</evidence>